<keyword evidence="2" id="KW-0812">Transmembrane</keyword>
<dbReference type="Proteomes" id="UP001374579">
    <property type="component" value="Unassembled WGS sequence"/>
</dbReference>
<sequence length="341" mass="36823">MHQSKTAAGIAMAALFCMIKAAGSQRIPPGTCQNGQCNCGQDYHDLESTMCIPGDTGTLTMERCSSNEDCARLKGSLACAYDTTIHTAVCACHANYMPSAVMDECRKVDELSRVTCNDDSDCQPSKGLQHCVVKPQGDVVLPPSERSKTCRVYFPQPTMRTYKTPQVTSQPQKTAMVTSDTNMKTFFTPRIQTQPARRLPRLSRSRRGGGRDEKNNATEGTIGNVEKIESMSVTTDAPLDSVAATFVGIGMAVVALMVSVMVVGFWGWCHCGRRGKKGKEVERHALNAIPEVKVTEPSSSQIVDFNTSGTTAPYASETTASTTSETIESNAQETIIALDNP</sequence>
<keyword evidence="3" id="KW-0732">Signal</keyword>
<evidence type="ECO:0000256" key="2">
    <source>
        <dbReference type="SAM" id="Phobius"/>
    </source>
</evidence>
<gene>
    <name evidence="4" type="ORF">V1264_010298</name>
</gene>
<evidence type="ECO:0000256" key="3">
    <source>
        <dbReference type="SAM" id="SignalP"/>
    </source>
</evidence>
<proteinExistence type="predicted"/>
<evidence type="ECO:0000256" key="1">
    <source>
        <dbReference type="SAM" id="MobiDB-lite"/>
    </source>
</evidence>
<accession>A0AAN9G038</accession>
<keyword evidence="5" id="KW-1185">Reference proteome</keyword>
<evidence type="ECO:0000313" key="4">
    <source>
        <dbReference type="EMBL" id="KAK7090513.1"/>
    </source>
</evidence>
<dbReference type="EMBL" id="JBAMIC010000024">
    <property type="protein sequence ID" value="KAK7090513.1"/>
    <property type="molecule type" value="Genomic_DNA"/>
</dbReference>
<feature type="chain" id="PRO_5042900074" evidence="3">
    <location>
        <begin position="25"/>
        <end position="341"/>
    </location>
</feature>
<dbReference type="AlphaFoldDB" id="A0AAN9G038"/>
<keyword evidence="2" id="KW-1133">Transmembrane helix</keyword>
<reference evidence="4 5" key="1">
    <citation type="submission" date="2024-02" db="EMBL/GenBank/DDBJ databases">
        <title>Chromosome-scale genome assembly of the rough periwinkle Littorina saxatilis.</title>
        <authorList>
            <person name="De Jode A."/>
            <person name="Faria R."/>
            <person name="Formenti G."/>
            <person name="Sims Y."/>
            <person name="Smith T.P."/>
            <person name="Tracey A."/>
            <person name="Wood J.M.D."/>
            <person name="Zagrodzka Z.B."/>
            <person name="Johannesson K."/>
            <person name="Butlin R.K."/>
            <person name="Leder E.H."/>
        </authorList>
    </citation>
    <scope>NUCLEOTIDE SEQUENCE [LARGE SCALE GENOMIC DNA]</scope>
    <source>
        <strain evidence="4">Snail1</strain>
        <tissue evidence="4">Muscle</tissue>
    </source>
</reference>
<feature type="transmembrane region" description="Helical" evidence="2">
    <location>
        <begin position="242"/>
        <end position="269"/>
    </location>
</feature>
<feature type="compositionally biased region" description="Basic residues" evidence="1">
    <location>
        <begin position="198"/>
        <end position="208"/>
    </location>
</feature>
<organism evidence="4 5">
    <name type="scientific">Littorina saxatilis</name>
    <dbReference type="NCBI Taxonomy" id="31220"/>
    <lineage>
        <taxon>Eukaryota</taxon>
        <taxon>Metazoa</taxon>
        <taxon>Spiralia</taxon>
        <taxon>Lophotrochozoa</taxon>
        <taxon>Mollusca</taxon>
        <taxon>Gastropoda</taxon>
        <taxon>Caenogastropoda</taxon>
        <taxon>Littorinimorpha</taxon>
        <taxon>Littorinoidea</taxon>
        <taxon>Littorinidae</taxon>
        <taxon>Littorina</taxon>
    </lineage>
</organism>
<evidence type="ECO:0000313" key="5">
    <source>
        <dbReference type="Proteomes" id="UP001374579"/>
    </source>
</evidence>
<feature type="signal peptide" evidence="3">
    <location>
        <begin position="1"/>
        <end position="24"/>
    </location>
</feature>
<feature type="region of interest" description="Disordered" evidence="1">
    <location>
        <begin position="195"/>
        <end position="220"/>
    </location>
</feature>
<protein>
    <submittedName>
        <fullName evidence="4">Uncharacterized protein</fullName>
    </submittedName>
</protein>
<name>A0AAN9G038_9CAEN</name>
<keyword evidence="2" id="KW-0472">Membrane</keyword>
<comment type="caution">
    <text evidence="4">The sequence shown here is derived from an EMBL/GenBank/DDBJ whole genome shotgun (WGS) entry which is preliminary data.</text>
</comment>